<organism evidence="1">
    <name type="scientific">bioreactor metagenome</name>
    <dbReference type="NCBI Taxonomy" id="1076179"/>
    <lineage>
        <taxon>unclassified sequences</taxon>
        <taxon>metagenomes</taxon>
        <taxon>ecological metagenomes</taxon>
    </lineage>
</organism>
<name>A0A645FDP2_9ZZZZ</name>
<evidence type="ECO:0000313" key="1">
    <source>
        <dbReference type="EMBL" id="MPN12427.1"/>
    </source>
</evidence>
<gene>
    <name evidence="1" type="ORF">SDC9_159745</name>
</gene>
<reference evidence="1" key="1">
    <citation type="submission" date="2019-08" db="EMBL/GenBank/DDBJ databases">
        <authorList>
            <person name="Kucharzyk K."/>
            <person name="Murdoch R.W."/>
            <person name="Higgins S."/>
            <person name="Loffler F."/>
        </authorList>
    </citation>
    <scope>NUCLEOTIDE SEQUENCE</scope>
</reference>
<accession>A0A645FDP2</accession>
<sequence length="102" mass="12131">MEREKLKTLILKNSFINKLRIEMKFDDSEYEELCNLLRKLIDVVKDDSSIDKELMVTLYTAPQVVHNIFLQFSGDKTMDEEFVMKLEDSWIELDQLVIDILE</sequence>
<proteinExistence type="predicted"/>
<dbReference type="EMBL" id="VSSQ01058770">
    <property type="protein sequence ID" value="MPN12427.1"/>
    <property type="molecule type" value="Genomic_DNA"/>
</dbReference>
<dbReference type="AlphaFoldDB" id="A0A645FDP2"/>
<comment type="caution">
    <text evidence="1">The sequence shown here is derived from an EMBL/GenBank/DDBJ whole genome shotgun (WGS) entry which is preliminary data.</text>
</comment>
<protein>
    <submittedName>
        <fullName evidence="1">Uncharacterized protein</fullName>
    </submittedName>
</protein>